<gene>
    <name evidence="2" type="ORF">NQ317_016544</name>
</gene>
<sequence length="110" mass="13186">MANEWSLGEHMIKNHTGQNKSFCNICNRICNNSNDLEKHIDNAFMDTKSLESDRVKQDFRSFMCNICNRNFNDAKYLKKALERCSFYRYESSIRRREKTCLQCLWKKVND</sequence>
<dbReference type="Proteomes" id="UP001162164">
    <property type="component" value="Unassembled WGS sequence"/>
</dbReference>
<protein>
    <recommendedName>
        <fullName evidence="1">C2H2-type domain-containing protein</fullName>
    </recommendedName>
</protein>
<dbReference type="InterPro" id="IPR013087">
    <property type="entry name" value="Znf_C2H2_type"/>
</dbReference>
<feature type="domain" description="C2H2-type" evidence="1">
    <location>
        <begin position="22"/>
        <end position="40"/>
    </location>
</feature>
<dbReference type="Gene3D" id="3.30.160.60">
    <property type="entry name" value="Classic Zinc Finger"/>
    <property type="match status" value="1"/>
</dbReference>
<organism evidence="2 3">
    <name type="scientific">Molorchus minor</name>
    <dbReference type="NCBI Taxonomy" id="1323400"/>
    <lineage>
        <taxon>Eukaryota</taxon>
        <taxon>Metazoa</taxon>
        <taxon>Ecdysozoa</taxon>
        <taxon>Arthropoda</taxon>
        <taxon>Hexapoda</taxon>
        <taxon>Insecta</taxon>
        <taxon>Pterygota</taxon>
        <taxon>Neoptera</taxon>
        <taxon>Endopterygota</taxon>
        <taxon>Coleoptera</taxon>
        <taxon>Polyphaga</taxon>
        <taxon>Cucujiformia</taxon>
        <taxon>Chrysomeloidea</taxon>
        <taxon>Cerambycidae</taxon>
        <taxon>Lamiinae</taxon>
        <taxon>Monochamini</taxon>
        <taxon>Molorchus</taxon>
    </lineage>
</organism>
<name>A0ABQ9J8M8_9CUCU</name>
<reference evidence="2" key="1">
    <citation type="journal article" date="2023" name="Insect Mol. Biol.">
        <title>Genome sequencing provides insights into the evolution of gene families encoding plant cell wall-degrading enzymes in longhorned beetles.</title>
        <authorList>
            <person name="Shin N.R."/>
            <person name="Okamura Y."/>
            <person name="Kirsch R."/>
            <person name="Pauchet Y."/>
        </authorList>
    </citation>
    <scope>NUCLEOTIDE SEQUENCE</scope>
    <source>
        <strain evidence="2">MMC_N1</strain>
    </source>
</reference>
<evidence type="ECO:0000313" key="3">
    <source>
        <dbReference type="Proteomes" id="UP001162164"/>
    </source>
</evidence>
<evidence type="ECO:0000313" key="2">
    <source>
        <dbReference type="EMBL" id="KAJ8974249.1"/>
    </source>
</evidence>
<evidence type="ECO:0000259" key="1">
    <source>
        <dbReference type="Pfam" id="PF12874"/>
    </source>
</evidence>
<proteinExistence type="predicted"/>
<dbReference type="Pfam" id="PF12874">
    <property type="entry name" value="zf-met"/>
    <property type="match status" value="2"/>
</dbReference>
<comment type="caution">
    <text evidence="2">The sequence shown here is derived from an EMBL/GenBank/DDBJ whole genome shotgun (WGS) entry which is preliminary data.</text>
</comment>
<accession>A0ABQ9J8M8</accession>
<keyword evidence="3" id="KW-1185">Reference proteome</keyword>
<feature type="domain" description="C2H2-type" evidence="1">
    <location>
        <begin position="62"/>
        <end position="78"/>
    </location>
</feature>
<dbReference type="EMBL" id="JAPWTJ010001027">
    <property type="protein sequence ID" value="KAJ8974249.1"/>
    <property type="molecule type" value="Genomic_DNA"/>
</dbReference>